<dbReference type="AlphaFoldDB" id="A0A918WJW6"/>
<organism evidence="2 3">
    <name type="scientific">Neogemmobacter tilapiae</name>
    <dbReference type="NCBI Taxonomy" id="875041"/>
    <lineage>
        <taxon>Bacteria</taxon>
        <taxon>Pseudomonadati</taxon>
        <taxon>Pseudomonadota</taxon>
        <taxon>Alphaproteobacteria</taxon>
        <taxon>Rhodobacterales</taxon>
        <taxon>Paracoccaceae</taxon>
        <taxon>Neogemmobacter</taxon>
    </lineage>
</organism>
<comment type="caution">
    <text evidence="2">The sequence shown here is derived from an EMBL/GenBank/DDBJ whole genome shotgun (WGS) entry which is preliminary data.</text>
</comment>
<proteinExistence type="predicted"/>
<keyword evidence="1" id="KW-0732">Signal</keyword>
<dbReference type="RefSeq" id="WP_189411773.1">
    <property type="nucleotide sequence ID" value="NZ_BMYJ01000006.1"/>
</dbReference>
<sequence>MKIGFALIPLLVLTTSPVAADQAELLEFMGGQGCTFGADSRAAAVEAGFAEADIDALTTTALLDGAANQEGAYVVLSEELCTIRLPDIPSRYKTTSPEIVAITSAVDAFVADGDHGCFLLEPIEAFDKFKGGAKGAGYLDYLRFVASAMVAGDLTAYGTDPLHIFPGFQVVTGNCAQIPHIQDIQRSHQTLAFVFGPMIRKVGAERECGDDDRYVLNDAHSAELLRRQKVAQLGFVPANEWMWAEVTFIAIGAGWYENMTATEMGTPRPPLCHYRRNT</sequence>
<accession>A0A918WJW6</accession>
<feature type="chain" id="PRO_5037634252" evidence="1">
    <location>
        <begin position="21"/>
        <end position="278"/>
    </location>
</feature>
<feature type="signal peptide" evidence="1">
    <location>
        <begin position="1"/>
        <end position="20"/>
    </location>
</feature>
<keyword evidence="3" id="KW-1185">Reference proteome</keyword>
<evidence type="ECO:0000313" key="2">
    <source>
        <dbReference type="EMBL" id="GHC58417.1"/>
    </source>
</evidence>
<evidence type="ECO:0000256" key="1">
    <source>
        <dbReference type="SAM" id="SignalP"/>
    </source>
</evidence>
<gene>
    <name evidence="2" type="ORF">GCM10007315_22600</name>
</gene>
<name>A0A918WJW6_9RHOB</name>
<evidence type="ECO:0000313" key="3">
    <source>
        <dbReference type="Proteomes" id="UP000638981"/>
    </source>
</evidence>
<dbReference type="Proteomes" id="UP000638981">
    <property type="component" value="Unassembled WGS sequence"/>
</dbReference>
<reference evidence="2" key="1">
    <citation type="journal article" date="2014" name="Int. J. Syst. Evol. Microbiol.">
        <title>Complete genome sequence of Corynebacterium casei LMG S-19264T (=DSM 44701T), isolated from a smear-ripened cheese.</title>
        <authorList>
            <consortium name="US DOE Joint Genome Institute (JGI-PGF)"/>
            <person name="Walter F."/>
            <person name="Albersmeier A."/>
            <person name="Kalinowski J."/>
            <person name="Ruckert C."/>
        </authorList>
    </citation>
    <scope>NUCLEOTIDE SEQUENCE</scope>
    <source>
        <strain evidence="2">KCTC 23310</strain>
    </source>
</reference>
<protein>
    <submittedName>
        <fullName evidence="2">Uncharacterized protein</fullName>
    </submittedName>
</protein>
<dbReference type="EMBL" id="BMYJ01000006">
    <property type="protein sequence ID" value="GHC58417.1"/>
    <property type="molecule type" value="Genomic_DNA"/>
</dbReference>
<reference evidence="2" key="2">
    <citation type="submission" date="2020-09" db="EMBL/GenBank/DDBJ databases">
        <authorList>
            <person name="Sun Q."/>
            <person name="Kim S."/>
        </authorList>
    </citation>
    <scope>NUCLEOTIDE SEQUENCE</scope>
    <source>
        <strain evidence="2">KCTC 23310</strain>
    </source>
</reference>